<dbReference type="SUPFAM" id="SSF56954">
    <property type="entry name" value="Outer membrane efflux proteins (OEP)"/>
    <property type="match status" value="1"/>
</dbReference>
<keyword evidence="4" id="KW-1134">Transmembrane beta strand</keyword>
<protein>
    <submittedName>
        <fullName evidence="10">TolC family outer membrane protein</fullName>
    </submittedName>
</protein>
<evidence type="ECO:0000256" key="2">
    <source>
        <dbReference type="ARBA" id="ARBA00007613"/>
    </source>
</evidence>
<keyword evidence="3" id="KW-0813">Transport</keyword>
<proteinExistence type="inferred from homology"/>
<gene>
    <name evidence="10" type="ORF">H0I39_03030</name>
</gene>
<accession>A0A853IL41</accession>
<dbReference type="GO" id="GO:1990281">
    <property type="term" value="C:efflux pump complex"/>
    <property type="evidence" value="ECO:0007669"/>
    <property type="project" value="TreeGrafter"/>
</dbReference>
<dbReference type="Gene3D" id="1.20.1600.10">
    <property type="entry name" value="Outer membrane efflux proteins (OEP)"/>
    <property type="match status" value="1"/>
</dbReference>
<evidence type="ECO:0000313" key="11">
    <source>
        <dbReference type="Proteomes" id="UP000589716"/>
    </source>
</evidence>
<evidence type="ECO:0000256" key="3">
    <source>
        <dbReference type="ARBA" id="ARBA00022448"/>
    </source>
</evidence>
<keyword evidence="6" id="KW-0472">Membrane</keyword>
<feature type="signal peptide" evidence="9">
    <location>
        <begin position="1"/>
        <end position="19"/>
    </location>
</feature>
<evidence type="ECO:0000256" key="4">
    <source>
        <dbReference type="ARBA" id="ARBA00022452"/>
    </source>
</evidence>
<evidence type="ECO:0000256" key="7">
    <source>
        <dbReference type="ARBA" id="ARBA00023237"/>
    </source>
</evidence>
<dbReference type="RefSeq" id="WP_180551666.1">
    <property type="nucleotide sequence ID" value="NZ_JBHUEP010000009.1"/>
</dbReference>
<evidence type="ECO:0000256" key="1">
    <source>
        <dbReference type="ARBA" id="ARBA00004442"/>
    </source>
</evidence>
<feature type="chain" id="PRO_5032491469" evidence="9">
    <location>
        <begin position="20"/>
        <end position="485"/>
    </location>
</feature>
<sequence length="485" mass="51394">MRLACTAAILAGGAASAQAQSLLQLYQTAHGYDAPYQSALANAQASQARADQARAGLLPQVGLQAGAQRNWAETNVAGQSSSRSFNVLNGSIVGSQPLYRPANRITWDQGQRAAEAARVQLHSVEQDLIVRLSQAYFDVLAAEESLAFVRALKAAVAEQLESAKRNFEVGNATITDSREAQARFDLATAQEIAAENDLRVKKLALDQLVGLTGVDPRPLAQPIALPQPQPPDVNTWVDRAVNEHPAVVQSRMALDIARLETAKAKTGHLPTVDLQASVGQNRYPDGNPSVSAAPSARYRSTNAGVGVVLNWPLFAGFAVENRVRETLSLEDKARADLENIQRTVAQATRAAYFGVQSGHGQVAALEAAEASSLTALQANQLGYQVGVRINIDVLNAQSQLYQTRRDLARARYDVLVGLLRLKQASGTLSADDLLPINQMLAAEGARPPVVVAPLAPMAPAGAASAPGATAPSPADATRPARADRR</sequence>
<keyword evidence="7" id="KW-0998">Cell outer membrane</keyword>
<dbReference type="Proteomes" id="UP000589716">
    <property type="component" value="Unassembled WGS sequence"/>
</dbReference>
<dbReference type="NCBIfam" id="TIGR01844">
    <property type="entry name" value="type_I_sec_TolC"/>
    <property type="match status" value="1"/>
</dbReference>
<dbReference type="InterPro" id="IPR003423">
    <property type="entry name" value="OMP_efflux"/>
</dbReference>
<dbReference type="GO" id="GO:0009279">
    <property type="term" value="C:cell outer membrane"/>
    <property type="evidence" value="ECO:0007669"/>
    <property type="project" value="UniProtKB-SubCell"/>
</dbReference>
<dbReference type="EMBL" id="JACCKX010000001">
    <property type="protein sequence ID" value="NZA01002.1"/>
    <property type="molecule type" value="Genomic_DNA"/>
</dbReference>
<evidence type="ECO:0000256" key="8">
    <source>
        <dbReference type="SAM" id="MobiDB-lite"/>
    </source>
</evidence>
<evidence type="ECO:0000256" key="9">
    <source>
        <dbReference type="SAM" id="SignalP"/>
    </source>
</evidence>
<dbReference type="GO" id="GO:0015562">
    <property type="term" value="F:efflux transmembrane transporter activity"/>
    <property type="evidence" value="ECO:0007669"/>
    <property type="project" value="InterPro"/>
</dbReference>
<dbReference type="PANTHER" id="PTHR30026:SF20">
    <property type="entry name" value="OUTER MEMBRANE PROTEIN TOLC"/>
    <property type="match status" value="1"/>
</dbReference>
<feature type="region of interest" description="Disordered" evidence="8">
    <location>
        <begin position="459"/>
        <end position="485"/>
    </location>
</feature>
<evidence type="ECO:0000313" key="10">
    <source>
        <dbReference type="EMBL" id="NZA01002.1"/>
    </source>
</evidence>
<dbReference type="AlphaFoldDB" id="A0A853IL41"/>
<comment type="caution">
    <text evidence="10">The sequence shown here is derived from an EMBL/GenBank/DDBJ whole genome shotgun (WGS) entry which is preliminary data.</text>
</comment>
<comment type="subcellular location">
    <subcellularLocation>
        <location evidence="1">Cell outer membrane</location>
    </subcellularLocation>
</comment>
<dbReference type="Pfam" id="PF02321">
    <property type="entry name" value="OEP"/>
    <property type="match status" value="2"/>
</dbReference>
<dbReference type="InterPro" id="IPR010130">
    <property type="entry name" value="T1SS_OMP_TolC"/>
</dbReference>
<name>A0A853IL41_9BURK</name>
<feature type="compositionally biased region" description="Low complexity" evidence="8">
    <location>
        <begin position="459"/>
        <end position="477"/>
    </location>
</feature>
<dbReference type="GO" id="GO:0015288">
    <property type="term" value="F:porin activity"/>
    <property type="evidence" value="ECO:0007669"/>
    <property type="project" value="TreeGrafter"/>
</dbReference>
<organism evidence="10 11">
    <name type="scientific">Ottowia beijingensis</name>
    <dbReference type="NCBI Taxonomy" id="1207057"/>
    <lineage>
        <taxon>Bacteria</taxon>
        <taxon>Pseudomonadati</taxon>
        <taxon>Pseudomonadota</taxon>
        <taxon>Betaproteobacteria</taxon>
        <taxon>Burkholderiales</taxon>
        <taxon>Comamonadaceae</taxon>
        <taxon>Ottowia</taxon>
    </lineage>
</organism>
<reference evidence="10 11" key="1">
    <citation type="submission" date="2020-07" db="EMBL/GenBank/DDBJ databases">
        <authorList>
            <person name="Maaloum M."/>
        </authorList>
    </citation>
    <scope>NUCLEOTIDE SEQUENCE [LARGE SCALE GENOMIC DNA]</scope>
    <source>
        <strain evidence="10 11">GCS-AN-3</strain>
    </source>
</reference>
<evidence type="ECO:0000256" key="6">
    <source>
        <dbReference type="ARBA" id="ARBA00023136"/>
    </source>
</evidence>
<comment type="similarity">
    <text evidence="2">Belongs to the outer membrane factor (OMF) (TC 1.B.17) family.</text>
</comment>
<keyword evidence="5" id="KW-0812">Transmembrane</keyword>
<dbReference type="InterPro" id="IPR051906">
    <property type="entry name" value="TolC-like"/>
</dbReference>
<keyword evidence="11" id="KW-1185">Reference proteome</keyword>
<keyword evidence="9" id="KW-0732">Signal</keyword>
<evidence type="ECO:0000256" key="5">
    <source>
        <dbReference type="ARBA" id="ARBA00022692"/>
    </source>
</evidence>
<dbReference type="PANTHER" id="PTHR30026">
    <property type="entry name" value="OUTER MEMBRANE PROTEIN TOLC"/>
    <property type="match status" value="1"/>
</dbReference>